<accession>A0A813AQJ7</accession>
<protein>
    <recommendedName>
        <fullName evidence="5">Thioredoxin domain-containing protein</fullName>
    </recommendedName>
</protein>
<dbReference type="EMBL" id="CAJNJA010062598">
    <property type="protein sequence ID" value="CAE7876935.1"/>
    <property type="molecule type" value="Genomic_DNA"/>
</dbReference>
<evidence type="ECO:0000313" key="3">
    <source>
        <dbReference type="EMBL" id="CAE7876935.1"/>
    </source>
</evidence>
<dbReference type="AlphaFoldDB" id="A0A813AQJ7"/>
<feature type="non-terminal residue" evidence="3">
    <location>
        <position position="294"/>
    </location>
</feature>
<comment type="caution">
    <text evidence="3">The sequence shown here is derived from an EMBL/GenBank/DDBJ whole genome shotgun (WGS) entry which is preliminary data.</text>
</comment>
<evidence type="ECO:0000256" key="1">
    <source>
        <dbReference type="SAM" id="MobiDB-lite"/>
    </source>
</evidence>
<dbReference type="Proteomes" id="UP000601435">
    <property type="component" value="Unassembled WGS sequence"/>
</dbReference>
<sequence>MSRGPGCRPAQLLWCCAVLHLCSYFQVAFVAPSGTPRHREIRQSLRAAASQGGLPELLASRAPGVIVFGADYCGPCKVLLGRLKRLGLLGPPKGATYADAEDLAPGGGAELLNAVLAGAPFSPPLPVMAVLGPGELQRLEAGQELLTLADDELTALCTIARETRVQLSYAGQLSTFRHPTPHILKACLLGQSACGFFANITQDSVSSLVVRLKPCRLPPNARGSKRPCAAVVYSAILPADICFYAILRARPTGLGSLPESLPTHTAHRAPAGASTNSEGDHRHEAGLSGQPTEH</sequence>
<keyword evidence="4" id="KW-1185">Reference proteome</keyword>
<feature type="chain" id="PRO_5032306398" description="Thioredoxin domain-containing protein" evidence="2">
    <location>
        <begin position="31"/>
        <end position="294"/>
    </location>
</feature>
<name>A0A813AQJ7_9DINO</name>
<reference evidence="3" key="1">
    <citation type="submission" date="2021-02" db="EMBL/GenBank/DDBJ databases">
        <authorList>
            <person name="Dougan E. K."/>
            <person name="Rhodes N."/>
            <person name="Thang M."/>
            <person name="Chan C."/>
        </authorList>
    </citation>
    <scope>NUCLEOTIDE SEQUENCE</scope>
</reference>
<evidence type="ECO:0000256" key="2">
    <source>
        <dbReference type="SAM" id="SignalP"/>
    </source>
</evidence>
<keyword evidence="2" id="KW-0732">Signal</keyword>
<evidence type="ECO:0008006" key="5">
    <source>
        <dbReference type="Google" id="ProtNLM"/>
    </source>
</evidence>
<feature type="signal peptide" evidence="2">
    <location>
        <begin position="1"/>
        <end position="30"/>
    </location>
</feature>
<gene>
    <name evidence="3" type="ORF">SNEC2469_LOCUS28622</name>
</gene>
<dbReference type="OrthoDB" id="428513at2759"/>
<feature type="region of interest" description="Disordered" evidence="1">
    <location>
        <begin position="258"/>
        <end position="294"/>
    </location>
</feature>
<organism evidence="3 4">
    <name type="scientific">Symbiodinium necroappetens</name>
    <dbReference type="NCBI Taxonomy" id="1628268"/>
    <lineage>
        <taxon>Eukaryota</taxon>
        <taxon>Sar</taxon>
        <taxon>Alveolata</taxon>
        <taxon>Dinophyceae</taxon>
        <taxon>Suessiales</taxon>
        <taxon>Symbiodiniaceae</taxon>
        <taxon>Symbiodinium</taxon>
    </lineage>
</organism>
<proteinExistence type="predicted"/>
<evidence type="ECO:0000313" key="4">
    <source>
        <dbReference type="Proteomes" id="UP000601435"/>
    </source>
</evidence>